<dbReference type="Pfam" id="PF00106">
    <property type="entry name" value="adh_short"/>
    <property type="match status" value="2"/>
</dbReference>
<dbReference type="InterPro" id="IPR020904">
    <property type="entry name" value="Sc_DH/Rdtase_CS"/>
</dbReference>
<reference evidence="5" key="1">
    <citation type="submission" date="2017-02" db="UniProtKB">
        <authorList>
            <consortium name="WormBaseParasite"/>
        </authorList>
    </citation>
    <scope>IDENTIFICATION</scope>
</reference>
<gene>
    <name evidence="3" type="ORF">HNAJ_LOCUS8743</name>
</gene>
<accession>A0A0R3TN11</accession>
<dbReference type="Gene3D" id="3.40.50.720">
    <property type="entry name" value="NAD(P)-binding Rossmann-like Domain"/>
    <property type="match status" value="1"/>
</dbReference>
<dbReference type="STRING" id="102285.A0A0R3TN11"/>
<dbReference type="PRINTS" id="PR00081">
    <property type="entry name" value="GDHRDH"/>
</dbReference>
<dbReference type="PROSITE" id="PS00061">
    <property type="entry name" value="ADH_SHORT"/>
    <property type="match status" value="1"/>
</dbReference>
<protein>
    <submittedName>
        <fullName evidence="5">Dehydrogenase/reductase SDR family member 1</fullName>
    </submittedName>
</protein>
<evidence type="ECO:0000256" key="2">
    <source>
        <dbReference type="RuleBase" id="RU000363"/>
    </source>
</evidence>
<name>A0A0R3TN11_RODNA</name>
<keyword evidence="4" id="KW-1185">Reference proteome</keyword>
<dbReference type="GO" id="GO:0016491">
    <property type="term" value="F:oxidoreductase activity"/>
    <property type="evidence" value="ECO:0007669"/>
    <property type="project" value="UniProtKB-KW"/>
</dbReference>
<evidence type="ECO:0000313" key="3">
    <source>
        <dbReference type="EMBL" id="VDO04839.1"/>
    </source>
</evidence>
<dbReference type="PANTHER" id="PTHR44147">
    <property type="entry name" value="DEHYDROGENASE/REDUCTASE SDR FAMILY MEMBER 1"/>
    <property type="match status" value="1"/>
</dbReference>
<proteinExistence type="inferred from homology"/>
<dbReference type="InterPro" id="IPR002347">
    <property type="entry name" value="SDR_fam"/>
</dbReference>
<dbReference type="WBParaSite" id="HNAJ_0000874701-mRNA-1">
    <property type="protein sequence ID" value="HNAJ_0000874701-mRNA-1"/>
    <property type="gene ID" value="HNAJ_0000874701"/>
</dbReference>
<keyword evidence="1" id="KW-0560">Oxidoreductase</keyword>
<dbReference type="OrthoDB" id="1933717at2759"/>
<dbReference type="SUPFAM" id="SSF51735">
    <property type="entry name" value="NAD(P)-binding Rossmann-fold domains"/>
    <property type="match status" value="1"/>
</dbReference>
<dbReference type="PANTHER" id="PTHR44147:SF2">
    <property type="entry name" value="DEHYDROGENASE_REDUCTASE SDR FAMILY MEMBER 1"/>
    <property type="match status" value="1"/>
</dbReference>
<dbReference type="PRINTS" id="PR00080">
    <property type="entry name" value="SDRFAMILY"/>
</dbReference>
<organism evidence="5">
    <name type="scientific">Rodentolepis nana</name>
    <name type="common">Dwarf tapeworm</name>
    <name type="synonym">Hymenolepis nana</name>
    <dbReference type="NCBI Taxonomy" id="102285"/>
    <lineage>
        <taxon>Eukaryota</taxon>
        <taxon>Metazoa</taxon>
        <taxon>Spiralia</taxon>
        <taxon>Lophotrochozoa</taxon>
        <taxon>Platyhelminthes</taxon>
        <taxon>Cestoda</taxon>
        <taxon>Eucestoda</taxon>
        <taxon>Cyclophyllidea</taxon>
        <taxon>Hymenolepididae</taxon>
        <taxon>Rodentolepis</taxon>
    </lineage>
</organism>
<evidence type="ECO:0000313" key="5">
    <source>
        <dbReference type="WBParaSite" id="HNAJ_0000874701-mRNA-1"/>
    </source>
</evidence>
<dbReference type="Proteomes" id="UP000278807">
    <property type="component" value="Unassembled WGS sequence"/>
</dbReference>
<dbReference type="InterPro" id="IPR036291">
    <property type="entry name" value="NAD(P)-bd_dom_sf"/>
</dbReference>
<dbReference type="EMBL" id="UZAE01012378">
    <property type="protein sequence ID" value="VDO04839.1"/>
    <property type="molecule type" value="Genomic_DNA"/>
</dbReference>
<dbReference type="AlphaFoldDB" id="A0A0R3TN11"/>
<reference evidence="3 4" key="2">
    <citation type="submission" date="2018-11" db="EMBL/GenBank/DDBJ databases">
        <authorList>
            <consortium name="Pathogen Informatics"/>
        </authorList>
    </citation>
    <scope>NUCLEOTIDE SEQUENCE [LARGE SCALE GENOMIC DNA]</scope>
</reference>
<evidence type="ECO:0000256" key="1">
    <source>
        <dbReference type="ARBA" id="ARBA00023002"/>
    </source>
</evidence>
<evidence type="ECO:0000313" key="4">
    <source>
        <dbReference type="Proteomes" id="UP000278807"/>
    </source>
</evidence>
<sequence>MSKKISDLRGYVCLVTGASRGIGRGIAIGLGECGATVYITARTLNPKNDDGQGVSGSLMETAKEVTDAGGVAIPVAVDHSDDSQVANLFVRIRREQKGRLDILVNNVYAGVDVLSGNLKQQKTFWELGSDELPGVFWDAVNRVGLRNHYICSVLGTRMMLDYRNELNQDVENSSKPPEPPRPGLIFNISSVGGLRHFAAVAYGVGKSAVDRMTADMAIELNERDKSVVTMSIWPGLVRTEHMKRLASEIGKLSLDINDQCKWFTSPSPHIFAHDSSSESPELTGRVIAAIAKESRSELMARSGRTFIVADVANSYGIRDIDGRTPLSFRSYKVLLDLAGWKRLAGFVPAFLKVPYCLLKPASPRF</sequence>
<comment type="similarity">
    <text evidence="2">Belongs to the short-chain dehydrogenases/reductases (SDR) family.</text>
</comment>